<feature type="chain" id="PRO_5020560284" description="Secreted protein" evidence="1">
    <location>
        <begin position="36"/>
        <end position="410"/>
    </location>
</feature>
<gene>
    <name evidence="2" type="ORF">EV188_102342</name>
</gene>
<organism evidence="2 3">
    <name type="scientific">Actinomycetospora succinea</name>
    <dbReference type="NCBI Taxonomy" id="663603"/>
    <lineage>
        <taxon>Bacteria</taxon>
        <taxon>Bacillati</taxon>
        <taxon>Actinomycetota</taxon>
        <taxon>Actinomycetes</taxon>
        <taxon>Pseudonocardiales</taxon>
        <taxon>Pseudonocardiaceae</taxon>
        <taxon>Actinomycetospora</taxon>
    </lineage>
</organism>
<dbReference type="RefSeq" id="WP_133825726.1">
    <property type="nucleotide sequence ID" value="NZ_BAABHR010000007.1"/>
</dbReference>
<reference evidence="2 3" key="1">
    <citation type="submission" date="2019-03" db="EMBL/GenBank/DDBJ databases">
        <title>Genomic Encyclopedia of Type Strains, Phase IV (KMG-IV): sequencing the most valuable type-strain genomes for metagenomic binning, comparative biology and taxonomic classification.</title>
        <authorList>
            <person name="Goeker M."/>
        </authorList>
    </citation>
    <scope>NUCLEOTIDE SEQUENCE [LARGE SCALE GENOMIC DNA]</scope>
    <source>
        <strain evidence="2 3">DSM 45775</strain>
    </source>
</reference>
<keyword evidence="1" id="KW-0732">Signal</keyword>
<comment type="caution">
    <text evidence="2">The sequence shown here is derived from an EMBL/GenBank/DDBJ whole genome shotgun (WGS) entry which is preliminary data.</text>
</comment>
<evidence type="ECO:0008006" key="4">
    <source>
        <dbReference type="Google" id="ProtNLM"/>
    </source>
</evidence>
<dbReference type="AlphaFoldDB" id="A0A4R6VHH5"/>
<sequence length="410" mass="43148">MAGRRTGSWTRGALGTAVAAGAVLASVLAAPVAGAVPTSESWVAELAIEGGDDSNVVTRDEAVRLRDTEPRATSTGAAPAEGQLLLAPRRPAAVTDEVSADVAADVPAGAQVVVSVRGIRDDDTWSEWREAAPGAPARLEQPTFEIQVRVTLVAAPDGSGPALRRLGLTAQSGPQRFAAAEPVTTTPLTSRVFATRIGLVGNDTANGHEVRRDDRFAALPSRRSLAPRDTGDYTARVCASETRCTWVPVWDVGPWNTRDDYWSESAQRQEFGDLPRGRPQAEAAFTDDYRGGRDGSGRRVANPAGIDLADGTFQQDLGLTDNAWVSVTYLWTGTGPSGTAIDRTARLEVRAAPLADAGVVGVVAPQARMSYECVVDAGAGRTGVGTRWIRLGPAQFVPADQVEARDVPSC</sequence>
<dbReference type="OrthoDB" id="3734014at2"/>
<dbReference type="Proteomes" id="UP000295705">
    <property type="component" value="Unassembled WGS sequence"/>
</dbReference>
<proteinExistence type="predicted"/>
<dbReference type="EMBL" id="SNYO01000002">
    <property type="protein sequence ID" value="TDQ62687.1"/>
    <property type="molecule type" value="Genomic_DNA"/>
</dbReference>
<keyword evidence="3" id="KW-1185">Reference proteome</keyword>
<name>A0A4R6VHH5_9PSEU</name>
<protein>
    <recommendedName>
        <fullName evidence="4">Secreted protein</fullName>
    </recommendedName>
</protein>
<accession>A0A4R6VHH5</accession>
<evidence type="ECO:0000313" key="3">
    <source>
        <dbReference type="Proteomes" id="UP000295705"/>
    </source>
</evidence>
<feature type="signal peptide" evidence="1">
    <location>
        <begin position="1"/>
        <end position="35"/>
    </location>
</feature>
<evidence type="ECO:0000313" key="2">
    <source>
        <dbReference type="EMBL" id="TDQ62687.1"/>
    </source>
</evidence>
<evidence type="ECO:0000256" key="1">
    <source>
        <dbReference type="SAM" id="SignalP"/>
    </source>
</evidence>